<comment type="caution">
    <text evidence="3">The sequence shown here is derived from an EMBL/GenBank/DDBJ whole genome shotgun (WGS) entry which is preliminary data.</text>
</comment>
<dbReference type="InterPro" id="IPR007243">
    <property type="entry name" value="Atg6/Beclin"/>
</dbReference>
<sequence length="1385" mass="151651">MITRKRQRNPQSPADNLSSKRLRKSSGANNTSVEPSIFVSQDRLSSDSYPIRAILAEDSDEFLIDWENDLITGETYSPSWQPKQNVSKEAIDLWRRNLDESNSARISISKRLSNADPTNTLQPGSKIADRLERSTTKPGQEGSDRTQIEDCRELDEAEEDSLNLTLNSQPNLALDPVVQISQHSSFDRGPYLQYHSSLSVYSLFSSAPPRSDSGLGESSPPPEALESSKSDVECIIPDSQSLPGSSSYRPTASTSEYTDRLHQRDNRNFLRRSLGSTAETWENSDLFEISSDPIQDSWGIYVAESPENRLWSQRSTSVPVQGVTAASSSNSNCAGLSACLTRSTSDPSPLVCGTQEILLDTLPGHPDHRQRLVSGNKRGNVVFDSENDQEVESIELSNLSESHSQSFSIVVSPPAIPQASPTTLKSTEHSQNPSSRATQDQQRGGSGRPRAFVIAEDTISQPTQSTESSALSERNPNSQTQRRSSTDSSKHIEVYPSEASNLNSSSLIFLNTFDLPVTLDSRPPPQAPPVSTMSQSPQIQMSASPVPSPGAAIPGNSGKLTMKEKLQAMRAKSRAEAPKGRANGRELGRSSPTVTTNEMAVKANQQQLANVMRPQPTSLSRPQSELTTRNAAPEKQASPPIRSLQRASSTQSQSIDSSPGEIRETSGPAFTRRHDKPSHNPAAVMPMESRIETQTLEVPVEVPLPLRVSQLDAHTPTHPSKLSFHEELTPVLQETNSLLPIEMGKMEFAIPLAMSARVRDQYLAVININGPAIHSVECDDITDGRLKPVTDMLARLHRITTHIDLDDPTTAVQKDATTPAELAAWAEFNSEKFKFLKCLLDHLRNVQVHIAIIARPGRLLDIVETFLSGNQVTYNRPDTYASSEPGTTKGRIEVSLIASGKEGSSALPKAADLVIALDESFNAEDIQVAKLRNHLTNVAQLAPVVHLLVNKSAEHIEKCISKTLDSVERIRKIVSCLTQISHEVGHLQPVELSSSAVAEEVTAIVQEGGLEHYWESFPKMAPIERILSIEYSEDVQASTDKARPDGRLVASTGVLKRALDIDGSTAPEKRQRTTSSVDVTQISDSVAQSSLSTVSSLTAALQETRNEVTSLKATHAKREAALKAAHNEREILLQSTLSRTQKQLDEYTSALSALQERYEGFSRTLSTLRSEKAKLEAAAEIAERRRESLMNENTNHKDKRKALEQELQLARTALLASPGSAIAELETVKAEQRQYQADKTALERKLESAKREVELVRKVYQDASNSVVESESRITRLEDENKVLQAKASTTAIELAIISQRNENAAIRNLNTGLESKLKHTEDVLRRKEEEIRELRRGRGMGTRGSSVKPGGSPRGSRGVSPVAGEPMLRTASKGLGSALKYGVP</sequence>
<dbReference type="Pfam" id="PF11496">
    <property type="entry name" value="HDA2-3"/>
    <property type="match status" value="1"/>
</dbReference>
<feature type="compositionally biased region" description="Polar residues" evidence="2">
    <location>
        <begin position="529"/>
        <end position="545"/>
    </location>
</feature>
<feature type="compositionally biased region" description="Polar residues" evidence="2">
    <location>
        <begin position="419"/>
        <end position="443"/>
    </location>
</feature>
<dbReference type="GO" id="GO:0034272">
    <property type="term" value="C:phosphatidylinositol 3-kinase complex, class III, type II"/>
    <property type="evidence" value="ECO:0007669"/>
    <property type="project" value="TreeGrafter"/>
</dbReference>
<feature type="compositionally biased region" description="Polar residues" evidence="2">
    <location>
        <begin position="26"/>
        <end position="44"/>
    </location>
</feature>
<dbReference type="GO" id="GO:0030674">
    <property type="term" value="F:protein-macromolecule adaptor activity"/>
    <property type="evidence" value="ECO:0007669"/>
    <property type="project" value="TreeGrafter"/>
</dbReference>
<feature type="compositionally biased region" description="Basic and acidic residues" evidence="2">
    <location>
        <begin position="561"/>
        <end position="588"/>
    </location>
</feature>
<feature type="region of interest" description="Disordered" evidence="2">
    <location>
        <begin position="206"/>
        <end position="264"/>
    </location>
</feature>
<feature type="region of interest" description="Disordered" evidence="2">
    <location>
        <begin position="109"/>
        <end position="148"/>
    </location>
</feature>
<feature type="coiled-coil region" evidence="1">
    <location>
        <begin position="1094"/>
        <end position="1287"/>
    </location>
</feature>
<evidence type="ECO:0000313" key="4">
    <source>
        <dbReference type="Proteomes" id="UP000664521"/>
    </source>
</evidence>
<name>A0A8H3IPT5_9LECA</name>
<keyword evidence="4" id="KW-1185">Reference proteome</keyword>
<dbReference type="GO" id="GO:0070823">
    <property type="term" value="C:HDA1 complex"/>
    <property type="evidence" value="ECO:0007669"/>
    <property type="project" value="InterPro"/>
</dbReference>
<evidence type="ECO:0000313" key="3">
    <source>
        <dbReference type="EMBL" id="CAF9922970.1"/>
    </source>
</evidence>
<feature type="compositionally biased region" description="Polar residues" evidence="2">
    <location>
        <begin position="458"/>
        <end position="477"/>
    </location>
</feature>
<evidence type="ECO:0008006" key="5">
    <source>
        <dbReference type="Google" id="ProtNLM"/>
    </source>
</evidence>
<dbReference type="EMBL" id="CAJPDS010000032">
    <property type="protein sequence ID" value="CAF9922970.1"/>
    <property type="molecule type" value="Genomic_DNA"/>
</dbReference>
<dbReference type="GO" id="GO:0000407">
    <property type="term" value="C:phagophore assembly site"/>
    <property type="evidence" value="ECO:0007669"/>
    <property type="project" value="TreeGrafter"/>
</dbReference>
<accession>A0A8H3IPT5</accession>
<evidence type="ECO:0000256" key="2">
    <source>
        <dbReference type="SAM" id="MobiDB-lite"/>
    </source>
</evidence>
<feature type="compositionally biased region" description="Low complexity" evidence="2">
    <location>
        <begin position="1344"/>
        <end position="1363"/>
    </location>
</feature>
<dbReference type="GO" id="GO:0034271">
    <property type="term" value="C:phosphatidylinositol 3-kinase complex, class III, type I"/>
    <property type="evidence" value="ECO:0007669"/>
    <property type="project" value="TreeGrafter"/>
</dbReference>
<dbReference type="InterPro" id="IPR021006">
    <property type="entry name" value="Hda2/3"/>
</dbReference>
<dbReference type="GO" id="GO:0006995">
    <property type="term" value="P:cellular response to nitrogen starvation"/>
    <property type="evidence" value="ECO:0007669"/>
    <property type="project" value="TreeGrafter"/>
</dbReference>
<dbReference type="Gene3D" id="3.40.50.12360">
    <property type="match status" value="1"/>
</dbReference>
<dbReference type="InterPro" id="IPR038609">
    <property type="entry name" value="HDA1_su2/3_sf"/>
</dbReference>
<proteinExistence type="predicted"/>
<gene>
    <name evidence="3" type="ORF">HETSPECPRED_005205</name>
</gene>
<dbReference type="GO" id="GO:0043548">
    <property type="term" value="F:phosphatidylinositol 3-kinase binding"/>
    <property type="evidence" value="ECO:0007669"/>
    <property type="project" value="TreeGrafter"/>
</dbReference>
<feature type="compositionally biased region" description="Low complexity" evidence="2">
    <location>
        <begin position="648"/>
        <end position="658"/>
    </location>
</feature>
<dbReference type="OrthoDB" id="3647690at2759"/>
<organism evidence="3 4">
    <name type="scientific">Heterodermia speciosa</name>
    <dbReference type="NCBI Taxonomy" id="116794"/>
    <lineage>
        <taxon>Eukaryota</taxon>
        <taxon>Fungi</taxon>
        <taxon>Dikarya</taxon>
        <taxon>Ascomycota</taxon>
        <taxon>Pezizomycotina</taxon>
        <taxon>Lecanoromycetes</taxon>
        <taxon>OSLEUM clade</taxon>
        <taxon>Lecanoromycetidae</taxon>
        <taxon>Caliciales</taxon>
        <taxon>Physciaceae</taxon>
        <taxon>Heterodermia</taxon>
    </lineage>
</organism>
<feature type="compositionally biased region" description="Polar residues" evidence="2">
    <location>
        <begin position="109"/>
        <end position="123"/>
    </location>
</feature>
<feature type="region of interest" description="Disordered" evidence="2">
    <location>
        <begin position="1332"/>
        <end position="1385"/>
    </location>
</feature>
<dbReference type="GO" id="GO:0045324">
    <property type="term" value="P:late endosome to vacuole transport"/>
    <property type="evidence" value="ECO:0007669"/>
    <property type="project" value="TreeGrafter"/>
</dbReference>
<evidence type="ECO:0000256" key="1">
    <source>
        <dbReference type="SAM" id="Coils"/>
    </source>
</evidence>
<protein>
    <recommendedName>
        <fullName evidence="5">HDA1 complex subunit</fullName>
    </recommendedName>
</protein>
<reference evidence="3" key="1">
    <citation type="submission" date="2021-03" db="EMBL/GenBank/DDBJ databases">
        <authorList>
            <person name="Tagirdzhanova G."/>
        </authorList>
    </citation>
    <scope>NUCLEOTIDE SEQUENCE</scope>
</reference>
<feature type="region of interest" description="Disordered" evidence="2">
    <location>
        <begin position="413"/>
        <end position="491"/>
    </location>
</feature>
<feature type="region of interest" description="Disordered" evidence="2">
    <location>
        <begin position="1"/>
        <end position="44"/>
    </location>
</feature>
<dbReference type="PANTHER" id="PTHR12768">
    <property type="entry name" value="BECLIN 1"/>
    <property type="match status" value="1"/>
</dbReference>
<feature type="compositionally biased region" description="Polar residues" evidence="2">
    <location>
        <begin position="238"/>
        <end position="256"/>
    </location>
</feature>
<keyword evidence="1" id="KW-0175">Coiled coil</keyword>
<dbReference type="PANTHER" id="PTHR12768:SF4">
    <property type="entry name" value="BECLIN-1"/>
    <property type="match status" value="1"/>
</dbReference>
<dbReference type="GO" id="GO:0000045">
    <property type="term" value="P:autophagosome assembly"/>
    <property type="evidence" value="ECO:0007669"/>
    <property type="project" value="TreeGrafter"/>
</dbReference>
<feature type="compositionally biased region" description="Polar residues" evidence="2">
    <location>
        <begin position="590"/>
        <end position="630"/>
    </location>
</feature>
<feature type="region of interest" description="Disordered" evidence="2">
    <location>
        <begin position="520"/>
        <end position="683"/>
    </location>
</feature>
<dbReference type="GO" id="GO:0000423">
    <property type="term" value="P:mitophagy"/>
    <property type="evidence" value="ECO:0007669"/>
    <property type="project" value="TreeGrafter"/>
</dbReference>
<feature type="compositionally biased region" description="Polar residues" evidence="2">
    <location>
        <begin position="9"/>
        <end position="19"/>
    </location>
</feature>
<dbReference type="Proteomes" id="UP000664521">
    <property type="component" value="Unassembled WGS sequence"/>
</dbReference>